<dbReference type="Proteomes" id="UP001597227">
    <property type="component" value="Unassembled WGS sequence"/>
</dbReference>
<dbReference type="EMBL" id="JBHUEK010000025">
    <property type="protein sequence ID" value="MFD1780025.1"/>
    <property type="molecule type" value="Genomic_DNA"/>
</dbReference>
<feature type="transmembrane region" description="Helical" evidence="10">
    <location>
        <begin position="15"/>
        <end position="38"/>
    </location>
</feature>
<comment type="pathway">
    <text evidence="9">Cell wall biogenesis.</text>
</comment>
<proteinExistence type="inferred from homology"/>
<reference evidence="13" key="1">
    <citation type="journal article" date="2019" name="Int. J. Syst. Evol. Microbiol.">
        <title>The Global Catalogue of Microorganisms (GCM) 10K type strain sequencing project: providing services to taxonomists for standard genome sequencing and annotation.</title>
        <authorList>
            <consortium name="The Broad Institute Genomics Platform"/>
            <consortium name="The Broad Institute Genome Sequencing Center for Infectious Disease"/>
            <person name="Wu L."/>
            <person name="Ma J."/>
        </authorList>
    </citation>
    <scope>NUCLEOTIDE SEQUENCE [LARGE SCALE GENOMIC DNA]</scope>
    <source>
        <strain evidence="13">CCUG 15531</strain>
    </source>
</reference>
<dbReference type="EC" id="2.7.8.-" evidence="9"/>
<feature type="domain" description="Cell envelope-related transcriptional attenuator" evidence="11">
    <location>
        <begin position="88"/>
        <end position="230"/>
    </location>
</feature>
<keyword evidence="6 9" id="KW-1133">Transmembrane helix</keyword>
<evidence type="ECO:0000256" key="4">
    <source>
        <dbReference type="ARBA" id="ARBA00022692"/>
    </source>
</evidence>
<accession>A0ABW4MSR4</accession>
<feature type="topological domain" description="Extracellular" evidence="9">
    <location>
        <begin position="36"/>
        <end position="318"/>
    </location>
</feature>
<comment type="similarity">
    <text evidence="1 9">Belongs to the LytR/CpsA/Psr (LCP) family.</text>
</comment>
<evidence type="ECO:0000256" key="9">
    <source>
        <dbReference type="HAMAP-Rule" id="MF_01140"/>
    </source>
</evidence>
<keyword evidence="13" id="KW-1185">Reference proteome</keyword>
<dbReference type="Pfam" id="PF03816">
    <property type="entry name" value="LytR_cpsA_psr"/>
    <property type="match status" value="1"/>
</dbReference>
<keyword evidence="3 9" id="KW-0808">Transferase</keyword>
<dbReference type="InterPro" id="IPR023734">
    <property type="entry name" value="TagU"/>
</dbReference>
<evidence type="ECO:0000256" key="10">
    <source>
        <dbReference type="SAM" id="Phobius"/>
    </source>
</evidence>
<evidence type="ECO:0000313" key="12">
    <source>
        <dbReference type="EMBL" id="MFD1780025.1"/>
    </source>
</evidence>
<dbReference type="NCBIfam" id="TIGR00350">
    <property type="entry name" value="lytR_cpsA_psr"/>
    <property type="match status" value="1"/>
</dbReference>
<comment type="caution">
    <text evidence="12">The sequence shown here is derived from an EMBL/GenBank/DDBJ whole genome shotgun (WGS) entry which is preliminary data.</text>
</comment>
<evidence type="ECO:0000256" key="8">
    <source>
        <dbReference type="ARBA" id="ARBA00023316"/>
    </source>
</evidence>
<evidence type="ECO:0000256" key="6">
    <source>
        <dbReference type="ARBA" id="ARBA00022989"/>
    </source>
</evidence>
<evidence type="ECO:0000256" key="1">
    <source>
        <dbReference type="ARBA" id="ARBA00006068"/>
    </source>
</evidence>
<sequence length="318" mass="35445">MEKTKKKKMSKFKKWIVSISSIIGILILGLGGYAFYLYNSVENTVSSMHNPIDRDKSEKRTEAVEFKEQDPISILLMGVDERKGDSGRSDTLIVLTVNPNEKSTQMVSIPRDTRTEIIGKGFDDKINHAYAFGGPEMAIDTVENFLDIPIDYFIQVNMESFKDIVNAVGGVTVDNSFAFSSGGHSFGEGSITLNGDEALAYSRMRYEDPRGDFGRQERQRQIIQAVIKKGASLSSLPKAGDILNIFGENIRTNLTFDQMIDIQKNYKAASTTLEQSQIAGSGTKIDGIYYYIVPEEERTALTAKLKQHLEMTDSVTMN</sequence>
<comment type="subcellular location">
    <subcellularLocation>
        <location evidence="9">Cell membrane</location>
        <topology evidence="9">Single-pass type II membrane protein</topology>
    </subcellularLocation>
</comment>
<evidence type="ECO:0000256" key="3">
    <source>
        <dbReference type="ARBA" id="ARBA00022679"/>
    </source>
</evidence>
<feature type="topological domain" description="Cytoplasmic" evidence="9">
    <location>
        <begin position="1"/>
        <end position="14"/>
    </location>
</feature>
<keyword evidence="8 9" id="KW-0961">Cell wall biogenesis/degradation</keyword>
<organism evidence="12 13">
    <name type="scientific">Fredinandcohnia salidurans</name>
    <dbReference type="NCBI Taxonomy" id="2595041"/>
    <lineage>
        <taxon>Bacteria</taxon>
        <taxon>Bacillati</taxon>
        <taxon>Bacillota</taxon>
        <taxon>Bacilli</taxon>
        <taxon>Bacillales</taxon>
        <taxon>Bacillaceae</taxon>
        <taxon>Fredinandcohnia</taxon>
    </lineage>
</organism>
<keyword evidence="4 9" id="KW-0812">Transmembrane</keyword>
<keyword evidence="5 9" id="KW-0735">Signal-anchor</keyword>
<keyword evidence="7 9" id="KW-0472">Membrane</keyword>
<gene>
    <name evidence="9" type="primary">tagU</name>
    <name evidence="12" type="ORF">ACFSFW_15270</name>
</gene>
<dbReference type="InterPro" id="IPR004474">
    <property type="entry name" value="LytR_CpsA_psr"/>
</dbReference>
<dbReference type="PANTHER" id="PTHR33392">
    <property type="entry name" value="POLYISOPRENYL-TEICHOIC ACID--PEPTIDOGLYCAN TEICHOIC ACID TRANSFERASE TAGU"/>
    <property type="match status" value="1"/>
</dbReference>
<keyword evidence="2 9" id="KW-1003">Cell membrane</keyword>
<dbReference type="NCBIfam" id="NF006897">
    <property type="entry name" value="PRK09379.1"/>
    <property type="match status" value="1"/>
</dbReference>
<dbReference type="PANTHER" id="PTHR33392:SF6">
    <property type="entry name" value="POLYISOPRENYL-TEICHOIC ACID--PEPTIDOGLYCAN TEICHOIC ACID TRANSFERASE TAGU"/>
    <property type="match status" value="1"/>
</dbReference>
<evidence type="ECO:0000313" key="13">
    <source>
        <dbReference type="Proteomes" id="UP001597227"/>
    </source>
</evidence>
<evidence type="ECO:0000256" key="2">
    <source>
        <dbReference type="ARBA" id="ARBA00022475"/>
    </source>
</evidence>
<protein>
    <recommendedName>
        <fullName evidence="9">Polyisoprenyl-teichoic acid--peptidoglycan teichoic acid transferase TagU</fullName>
        <ecNumber evidence="9">2.7.8.-</ecNumber>
    </recommendedName>
</protein>
<dbReference type="HAMAP" id="MF_01140">
    <property type="entry name" value="TagU_transferase"/>
    <property type="match status" value="1"/>
</dbReference>
<dbReference type="RefSeq" id="WP_388039503.1">
    <property type="nucleotide sequence ID" value="NZ_JBHUEK010000025.1"/>
</dbReference>
<evidence type="ECO:0000256" key="7">
    <source>
        <dbReference type="ARBA" id="ARBA00023136"/>
    </source>
</evidence>
<dbReference type="InterPro" id="IPR050922">
    <property type="entry name" value="LytR/CpsA/Psr_CW_biosynth"/>
</dbReference>
<comment type="function">
    <text evidence="9">May catalyze the final step in cell wall teichoic acid biosynthesis, the transfer of the anionic cell wall polymers (APs) from their lipid-linked precursor to the cell wall peptidoglycan (PG).</text>
</comment>
<evidence type="ECO:0000256" key="5">
    <source>
        <dbReference type="ARBA" id="ARBA00022968"/>
    </source>
</evidence>
<dbReference type="Gene3D" id="3.40.630.190">
    <property type="entry name" value="LCP protein"/>
    <property type="match status" value="1"/>
</dbReference>
<evidence type="ECO:0000259" key="11">
    <source>
        <dbReference type="Pfam" id="PF03816"/>
    </source>
</evidence>
<name>A0ABW4MSR4_9BACI</name>